<gene>
    <name evidence="2" type="ordered locus">Desaci_1656</name>
</gene>
<dbReference type="PANTHER" id="PTHR43755">
    <property type="match status" value="1"/>
</dbReference>
<dbReference type="PANTHER" id="PTHR43755:SF1">
    <property type="entry name" value="FAD-DEPENDENT PYRIDINE NUCLEOTIDE-DISULPHIDE OXIDOREDUCTASE"/>
    <property type="match status" value="1"/>
</dbReference>
<dbReference type="InterPro" id="IPR023753">
    <property type="entry name" value="FAD/NAD-binding_dom"/>
</dbReference>
<dbReference type="Proteomes" id="UP000002892">
    <property type="component" value="Chromosome"/>
</dbReference>
<accession>I4D4C7</accession>
<dbReference type="GO" id="GO:0070224">
    <property type="term" value="F:sulfide:quinone oxidoreductase activity"/>
    <property type="evidence" value="ECO:0007669"/>
    <property type="project" value="UniProtKB-EC"/>
</dbReference>
<dbReference type="SUPFAM" id="SSF51905">
    <property type="entry name" value="FAD/NAD(P)-binding domain"/>
    <property type="match status" value="2"/>
</dbReference>
<dbReference type="eggNOG" id="COG0446">
    <property type="taxonomic scope" value="Bacteria"/>
</dbReference>
<reference evidence="2 3" key="1">
    <citation type="journal article" date="2012" name="J. Bacteriol.">
        <title>Complete genome sequences of Desulfosporosinus orientis DSM765T, Desulfosporosinus youngiae DSM17734T, Desulfosporosinus meridiei DSM13257T, and Desulfosporosinus acidiphilus DSM22704T.</title>
        <authorList>
            <person name="Pester M."/>
            <person name="Brambilla E."/>
            <person name="Alazard D."/>
            <person name="Rattei T."/>
            <person name="Weinmaier T."/>
            <person name="Han J."/>
            <person name="Lucas S."/>
            <person name="Lapidus A."/>
            <person name="Cheng J.F."/>
            <person name="Goodwin L."/>
            <person name="Pitluck S."/>
            <person name="Peters L."/>
            <person name="Ovchinnikova G."/>
            <person name="Teshima H."/>
            <person name="Detter J.C."/>
            <person name="Han C.S."/>
            <person name="Tapia R."/>
            <person name="Land M.L."/>
            <person name="Hauser L."/>
            <person name="Kyrpides N.C."/>
            <person name="Ivanova N.N."/>
            <person name="Pagani I."/>
            <person name="Huntmann M."/>
            <person name="Wei C.L."/>
            <person name="Davenport K.W."/>
            <person name="Daligault H."/>
            <person name="Chain P.S."/>
            <person name="Chen A."/>
            <person name="Mavromatis K."/>
            <person name="Markowitz V."/>
            <person name="Szeto E."/>
            <person name="Mikhailova N."/>
            <person name="Pati A."/>
            <person name="Wagner M."/>
            <person name="Woyke T."/>
            <person name="Ollivier B."/>
            <person name="Klenk H.P."/>
            <person name="Spring S."/>
            <person name="Loy A."/>
        </authorList>
    </citation>
    <scope>NUCLEOTIDE SEQUENCE [LARGE SCALE GENOMIC DNA]</scope>
    <source>
        <strain evidence="3">DSM 22704 / JCM 16185 / SJ4</strain>
    </source>
</reference>
<dbReference type="OrthoDB" id="9781621at2"/>
<keyword evidence="2" id="KW-0560">Oxidoreductase</keyword>
<dbReference type="Gene3D" id="3.50.50.100">
    <property type="match status" value="1"/>
</dbReference>
<dbReference type="InterPro" id="IPR052541">
    <property type="entry name" value="SQRD"/>
</dbReference>
<dbReference type="EMBL" id="CP003639">
    <property type="protein sequence ID" value="AFM40651.1"/>
    <property type="molecule type" value="Genomic_DNA"/>
</dbReference>
<protein>
    <submittedName>
        <fullName evidence="2">NADH dehydrogenase, FAD-containing subunit</fullName>
        <ecNumber evidence="2">1.8.5.4</ecNumber>
    </submittedName>
</protein>
<dbReference type="AlphaFoldDB" id="I4D4C7"/>
<keyword evidence="3" id="KW-1185">Reference proteome</keyword>
<evidence type="ECO:0000313" key="2">
    <source>
        <dbReference type="EMBL" id="AFM40651.1"/>
    </source>
</evidence>
<evidence type="ECO:0000313" key="3">
    <source>
        <dbReference type="Proteomes" id="UP000002892"/>
    </source>
</evidence>
<dbReference type="EC" id="1.8.5.4" evidence="2"/>
<dbReference type="RefSeq" id="WP_014826657.1">
    <property type="nucleotide sequence ID" value="NC_018068.1"/>
</dbReference>
<sequence length="400" mass="45119">MAKIIVIGGNFAGLTSALELRRKLGHGHKIIMFSKSPDFLFVPSLIWVPFGKRQVKDITVPLEPLVSKAGVQFICHEITEILAKDRVVRCRDKDFEYDYLIIATGPEWIFDQITGLSLNSNVSFIVTPETALETRKRWLKFIKDPGSVVIGVTQGSQCTGPAYEFLFNFEKRCRDLGIRKKVDITFFTPEPFLGHLGIGGITGSNFILKKLLPMFRIKYITNAEIHEVSGENIVLKSGQRIPYKFSMIMPMFRGANVVSDSIDLGTKDAFIPVNNTYQHKQYPNIFGVGIAADLPIKFRTPVPIGVPKTGYAADESAKTATENIVRLINGKTKLETKPMSKIPELCIMDAGDKEMLSITDSLLKPRKFSIVLPNPFYDISKLMFEKYYLWKVRHGYSWLP</sequence>
<organism evidence="2 3">
    <name type="scientific">Desulfosporosinus acidiphilus (strain DSM 22704 / JCM 16185 / SJ4)</name>
    <dbReference type="NCBI Taxonomy" id="646529"/>
    <lineage>
        <taxon>Bacteria</taxon>
        <taxon>Bacillati</taxon>
        <taxon>Bacillota</taxon>
        <taxon>Clostridia</taxon>
        <taxon>Eubacteriales</taxon>
        <taxon>Desulfitobacteriaceae</taxon>
        <taxon>Desulfosporosinus</taxon>
    </lineage>
</organism>
<name>I4D4C7_DESAJ</name>
<dbReference type="KEGG" id="dai:Desaci_1656"/>
<dbReference type="InterPro" id="IPR036188">
    <property type="entry name" value="FAD/NAD-bd_sf"/>
</dbReference>
<evidence type="ECO:0000259" key="1">
    <source>
        <dbReference type="Pfam" id="PF07992"/>
    </source>
</evidence>
<dbReference type="STRING" id="646529.Desaci_1656"/>
<feature type="domain" description="FAD/NAD(P)-binding" evidence="1">
    <location>
        <begin position="3"/>
        <end position="139"/>
    </location>
</feature>
<dbReference type="HOGENOM" id="CLU_030742_5_2_9"/>
<proteinExistence type="predicted"/>
<dbReference type="Pfam" id="PF07992">
    <property type="entry name" value="Pyr_redox_2"/>
    <property type="match status" value="1"/>
</dbReference>